<dbReference type="PANTHER" id="PTHR33693">
    <property type="entry name" value="TYPE-5 URACIL-DNA GLYCOSYLASE"/>
    <property type="match status" value="1"/>
</dbReference>
<dbReference type="PANTHER" id="PTHR33693:SF1">
    <property type="entry name" value="TYPE-4 URACIL-DNA GLYCOSYLASE"/>
    <property type="match status" value="1"/>
</dbReference>
<dbReference type="KEGG" id="hli:HLI_09915"/>
<evidence type="ECO:0000256" key="7">
    <source>
        <dbReference type="ARBA" id="ARBA00023204"/>
    </source>
</evidence>
<evidence type="ECO:0000256" key="3">
    <source>
        <dbReference type="ARBA" id="ARBA00022763"/>
    </source>
</evidence>
<keyword evidence="4" id="KW-0378">Hydrolase</keyword>
<keyword evidence="5" id="KW-0408">Iron</keyword>
<dbReference type="GO" id="GO:0051539">
    <property type="term" value="F:4 iron, 4 sulfur cluster binding"/>
    <property type="evidence" value="ECO:0007669"/>
    <property type="project" value="UniProtKB-KW"/>
</dbReference>
<sequence>MEWPEELINDAKKRMEPYNVEGFVLGKGNEEGDIMIVGEAPGENEAVKGVPFIGRAGDELDKQLSYVGLDREDVYITSVVRSRPYKWVETNKKGSGGKRKGNRKPNQKEIMAHAPLLDYQIQQMKPEVIIALGGVAYERLTGSKGKISEVLGKVIQTPVMKSSTSQGWEKTEESFTIIPLYHPAAVFYNPKIKEDIYESLDHFKNYLEKKEESRRA</sequence>
<evidence type="ECO:0000256" key="6">
    <source>
        <dbReference type="ARBA" id="ARBA00023014"/>
    </source>
</evidence>
<reference evidence="9 10" key="1">
    <citation type="submission" date="2018-01" db="EMBL/GenBank/DDBJ databases">
        <title>The whole genome sequencing and assembly of Halobacillus litoralis ERB031 strain.</title>
        <authorList>
            <person name="Lee S.-J."/>
            <person name="Park M.-K."/>
            <person name="Kim J.-Y."/>
            <person name="Lee Y.-J."/>
            <person name="Yi H."/>
            <person name="Bahn Y.-S."/>
            <person name="Kim J.F."/>
            <person name="Lee D.-W."/>
        </authorList>
    </citation>
    <scope>NUCLEOTIDE SEQUENCE [LARGE SCALE GENOMIC DNA]</scope>
    <source>
        <strain evidence="9 10">ERB 031</strain>
    </source>
</reference>
<dbReference type="SMART" id="SM00987">
    <property type="entry name" value="UreE_C"/>
    <property type="match status" value="1"/>
</dbReference>
<dbReference type="Gene3D" id="3.40.470.10">
    <property type="entry name" value="Uracil-DNA glycosylase-like domain"/>
    <property type="match status" value="1"/>
</dbReference>
<keyword evidence="3" id="KW-0227">DNA damage</keyword>
<dbReference type="GO" id="GO:0097506">
    <property type="term" value="F:deaminated base DNA N-glycosylase activity"/>
    <property type="evidence" value="ECO:0007669"/>
    <property type="project" value="UniProtKB-ARBA"/>
</dbReference>
<protein>
    <submittedName>
        <fullName evidence="9">Uracil-DNA glycosylase</fullName>
    </submittedName>
</protein>
<evidence type="ECO:0000313" key="10">
    <source>
        <dbReference type="Proteomes" id="UP000287756"/>
    </source>
</evidence>
<evidence type="ECO:0000313" key="9">
    <source>
        <dbReference type="EMBL" id="QAS52512.1"/>
    </source>
</evidence>
<dbReference type="Proteomes" id="UP000287756">
    <property type="component" value="Chromosome"/>
</dbReference>
<gene>
    <name evidence="9" type="ORF">HLI_09915</name>
</gene>
<dbReference type="SUPFAM" id="SSF52141">
    <property type="entry name" value="Uracil-DNA glycosylase-like"/>
    <property type="match status" value="1"/>
</dbReference>
<keyword evidence="6" id="KW-0411">Iron-sulfur</keyword>
<dbReference type="OrthoDB" id="5290748at2"/>
<proteinExistence type="predicted"/>
<dbReference type="InterPro" id="IPR036895">
    <property type="entry name" value="Uracil-DNA_glycosylase-like_sf"/>
</dbReference>
<accession>A0A410MCP6</accession>
<feature type="domain" description="Uracil-DNA glycosylase-like" evidence="8">
    <location>
        <begin position="25"/>
        <end position="201"/>
    </location>
</feature>
<evidence type="ECO:0000256" key="1">
    <source>
        <dbReference type="ARBA" id="ARBA00022485"/>
    </source>
</evidence>
<dbReference type="EMBL" id="CP026118">
    <property type="protein sequence ID" value="QAS52512.1"/>
    <property type="molecule type" value="Genomic_DNA"/>
</dbReference>
<evidence type="ECO:0000256" key="5">
    <source>
        <dbReference type="ARBA" id="ARBA00023004"/>
    </source>
</evidence>
<evidence type="ECO:0000256" key="4">
    <source>
        <dbReference type="ARBA" id="ARBA00022801"/>
    </source>
</evidence>
<dbReference type="Pfam" id="PF03167">
    <property type="entry name" value="UDG"/>
    <property type="match status" value="1"/>
</dbReference>
<dbReference type="GO" id="GO:0046872">
    <property type="term" value="F:metal ion binding"/>
    <property type="evidence" value="ECO:0007669"/>
    <property type="project" value="UniProtKB-KW"/>
</dbReference>
<dbReference type="SMART" id="SM00986">
    <property type="entry name" value="UDG"/>
    <property type="match status" value="1"/>
</dbReference>
<dbReference type="RefSeq" id="WP_128524800.1">
    <property type="nucleotide sequence ID" value="NZ_CANLVY010000010.1"/>
</dbReference>
<organism evidence="9 10">
    <name type="scientific">Halobacillus litoralis</name>
    <dbReference type="NCBI Taxonomy" id="45668"/>
    <lineage>
        <taxon>Bacteria</taxon>
        <taxon>Bacillati</taxon>
        <taxon>Bacillota</taxon>
        <taxon>Bacilli</taxon>
        <taxon>Bacillales</taxon>
        <taxon>Bacillaceae</taxon>
        <taxon>Halobacillus</taxon>
    </lineage>
</organism>
<dbReference type="InterPro" id="IPR051536">
    <property type="entry name" value="UDG_Type-4/5"/>
</dbReference>
<keyword evidence="2" id="KW-0479">Metal-binding</keyword>
<evidence type="ECO:0000256" key="2">
    <source>
        <dbReference type="ARBA" id="ARBA00022723"/>
    </source>
</evidence>
<dbReference type="GO" id="GO:0006281">
    <property type="term" value="P:DNA repair"/>
    <property type="evidence" value="ECO:0007669"/>
    <property type="project" value="UniProtKB-KW"/>
</dbReference>
<evidence type="ECO:0000259" key="8">
    <source>
        <dbReference type="SMART" id="SM00986"/>
    </source>
</evidence>
<dbReference type="CDD" id="cd10030">
    <property type="entry name" value="UDG-F4_TTUDGA_SPO1dp_like"/>
    <property type="match status" value="1"/>
</dbReference>
<dbReference type="AlphaFoldDB" id="A0A410MCP6"/>
<keyword evidence="7" id="KW-0234">DNA repair</keyword>
<dbReference type="InterPro" id="IPR005122">
    <property type="entry name" value="Uracil-DNA_glycosylase-like"/>
</dbReference>
<keyword evidence="1" id="KW-0004">4Fe-4S</keyword>
<name>A0A410MCP6_9BACI</name>